<dbReference type="PANTHER" id="PTHR33164:SF106">
    <property type="entry name" value="TRANSCRIPTIONAL REGULATORY PROTEIN"/>
    <property type="match status" value="1"/>
</dbReference>
<dbReference type="InterPro" id="IPR039422">
    <property type="entry name" value="MarR/SlyA-like"/>
</dbReference>
<feature type="compositionally biased region" description="Basic and acidic residues" evidence="1">
    <location>
        <begin position="186"/>
        <end position="196"/>
    </location>
</feature>
<feature type="domain" description="HTH marR-type" evidence="2">
    <location>
        <begin position="35"/>
        <end position="171"/>
    </location>
</feature>
<accession>A0A365YBI7</accession>
<dbReference type="EMBL" id="POAF01000007">
    <property type="protein sequence ID" value="RBL99689.1"/>
    <property type="molecule type" value="Genomic_DNA"/>
</dbReference>
<dbReference type="SUPFAM" id="SSF46785">
    <property type="entry name" value="Winged helix' DNA-binding domain"/>
    <property type="match status" value="1"/>
</dbReference>
<protein>
    <submittedName>
        <fullName evidence="3">MarR family transcriptional regulator</fullName>
    </submittedName>
</protein>
<keyword evidence="4" id="KW-1185">Reference proteome</keyword>
<dbReference type="PRINTS" id="PR00598">
    <property type="entry name" value="HTHMARR"/>
</dbReference>
<evidence type="ECO:0000259" key="2">
    <source>
        <dbReference type="PROSITE" id="PS50995"/>
    </source>
</evidence>
<feature type="region of interest" description="Disordered" evidence="1">
    <location>
        <begin position="177"/>
        <end position="196"/>
    </location>
</feature>
<dbReference type="RefSeq" id="WP_113607832.1">
    <property type="nucleotide sequence ID" value="NZ_CM125969.1"/>
</dbReference>
<evidence type="ECO:0000256" key="1">
    <source>
        <dbReference type="SAM" id="MobiDB-lite"/>
    </source>
</evidence>
<dbReference type="Pfam" id="PF12802">
    <property type="entry name" value="MarR_2"/>
    <property type="match status" value="1"/>
</dbReference>
<dbReference type="AlphaFoldDB" id="A0A365YBI7"/>
<dbReference type="InterPro" id="IPR036390">
    <property type="entry name" value="WH_DNA-bd_sf"/>
</dbReference>
<dbReference type="GO" id="GO:0003700">
    <property type="term" value="F:DNA-binding transcription factor activity"/>
    <property type="evidence" value="ECO:0007669"/>
    <property type="project" value="InterPro"/>
</dbReference>
<dbReference type="GO" id="GO:0006950">
    <property type="term" value="P:response to stress"/>
    <property type="evidence" value="ECO:0007669"/>
    <property type="project" value="TreeGrafter"/>
</dbReference>
<gene>
    <name evidence="3" type="ORF">C1H84_14865</name>
</gene>
<evidence type="ECO:0000313" key="3">
    <source>
        <dbReference type="EMBL" id="RBL99689.1"/>
    </source>
</evidence>
<organism evidence="3 4">
    <name type="scientific">Glutamicibacter soli</name>
    <dbReference type="NCBI Taxonomy" id="453836"/>
    <lineage>
        <taxon>Bacteria</taxon>
        <taxon>Bacillati</taxon>
        <taxon>Actinomycetota</taxon>
        <taxon>Actinomycetes</taxon>
        <taxon>Micrococcales</taxon>
        <taxon>Micrococcaceae</taxon>
        <taxon>Glutamicibacter</taxon>
    </lineage>
</organism>
<evidence type="ECO:0000313" key="4">
    <source>
        <dbReference type="Proteomes" id="UP000252167"/>
    </source>
</evidence>
<sequence length="196" mass="22245">MNERKLPTMYGLAESDPDQNLIKREGVSPEALEQIDRIMAEMGRMRQLERQIMRNSQSFMKLNETDMRALRMLISAKHAGTAVTPGQLARYLGISSASVTKMIDRLIEGEHVARRPHPTDRRSWCIEVTGPTHLMARQQVGRHHAQRFEVAREFTDAEREVIIRFLARTSDAMEDSMNGAQTALDDQGKEPEAGQS</sequence>
<name>A0A365YBI7_9MICC</name>
<dbReference type="SMART" id="SM00347">
    <property type="entry name" value="HTH_MARR"/>
    <property type="match status" value="1"/>
</dbReference>
<comment type="caution">
    <text evidence="3">The sequence shown here is derived from an EMBL/GenBank/DDBJ whole genome shotgun (WGS) entry which is preliminary data.</text>
</comment>
<dbReference type="Proteomes" id="UP000252167">
    <property type="component" value="Unassembled WGS sequence"/>
</dbReference>
<proteinExistence type="predicted"/>
<dbReference type="PANTHER" id="PTHR33164">
    <property type="entry name" value="TRANSCRIPTIONAL REGULATOR, MARR FAMILY"/>
    <property type="match status" value="1"/>
</dbReference>
<dbReference type="Gene3D" id="1.10.10.10">
    <property type="entry name" value="Winged helix-like DNA-binding domain superfamily/Winged helix DNA-binding domain"/>
    <property type="match status" value="1"/>
</dbReference>
<dbReference type="InterPro" id="IPR000835">
    <property type="entry name" value="HTH_MarR-typ"/>
</dbReference>
<dbReference type="InterPro" id="IPR036388">
    <property type="entry name" value="WH-like_DNA-bd_sf"/>
</dbReference>
<reference evidence="3 4" key="1">
    <citation type="submission" date="2018-01" db="EMBL/GenBank/DDBJ databases">
        <title>Glutamicibacter soli strain NHPC-3 Whole genome sequence and assembly.</title>
        <authorList>
            <person name="Choudhury P."/>
            <person name="Gupta D."/>
            <person name="Sengupta K."/>
            <person name="Jawed A."/>
            <person name="Sultana N."/>
            <person name="Saha P."/>
        </authorList>
    </citation>
    <scope>NUCLEOTIDE SEQUENCE [LARGE SCALE GENOMIC DNA]</scope>
    <source>
        <strain evidence="3 4">NHPC-3</strain>
    </source>
</reference>
<dbReference type="PROSITE" id="PS50995">
    <property type="entry name" value="HTH_MARR_2"/>
    <property type="match status" value="1"/>
</dbReference>